<dbReference type="CDD" id="cd12168">
    <property type="entry name" value="Mand_dh_like"/>
    <property type="match status" value="1"/>
</dbReference>
<proteinExistence type="inferred from homology"/>
<comment type="similarity">
    <text evidence="2">Belongs to the D-isomer specific 2-hydroxyacid dehydrogenase family.</text>
</comment>
<accession>A0A9P7AXL3</accession>
<dbReference type="InterPro" id="IPR029753">
    <property type="entry name" value="D-isomer_DH_CS"/>
</dbReference>
<keyword evidence="6" id="KW-1185">Reference proteome</keyword>
<protein>
    <submittedName>
        <fullName evidence="5">Glyoxylate reductase 1</fullName>
    </submittedName>
</protein>
<dbReference type="PANTHER" id="PTHR10996:SF281">
    <property type="entry name" value="D-ISOMER SPECIFIC 2-HYDROXYACID DEHYDROGENASE NAD-BINDING DOMAIN-CONTAINING PROTEIN-RELATED"/>
    <property type="match status" value="1"/>
</dbReference>
<dbReference type="Gene3D" id="3.40.50.720">
    <property type="entry name" value="NAD(P)-binding Rossmann-like Domain"/>
    <property type="match status" value="2"/>
</dbReference>
<dbReference type="Proteomes" id="UP000785200">
    <property type="component" value="Unassembled WGS sequence"/>
</dbReference>
<organism evidence="5 6">
    <name type="scientific">Hyphodiscus hymeniophilus</name>
    <dbReference type="NCBI Taxonomy" id="353542"/>
    <lineage>
        <taxon>Eukaryota</taxon>
        <taxon>Fungi</taxon>
        <taxon>Dikarya</taxon>
        <taxon>Ascomycota</taxon>
        <taxon>Pezizomycotina</taxon>
        <taxon>Leotiomycetes</taxon>
        <taxon>Helotiales</taxon>
        <taxon>Hyphodiscaceae</taxon>
        <taxon>Hyphodiscus</taxon>
    </lineage>
</organism>
<dbReference type="PROSITE" id="PS00671">
    <property type="entry name" value="D_2_HYDROXYACID_DH_3"/>
    <property type="match status" value="1"/>
</dbReference>
<dbReference type="InterPro" id="IPR006139">
    <property type="entry name" value="D-isomer_2_OHA_DH_cat_dom"/>
</dbReference>
<evidence type="ECO:0000256" key="1">
    <source>
        <dbReference type="ARBA" id="ARBA00023002"/>
    </source>
</evidence>
<feature type="domain" description="D-isomer specific 2-hydroxyacid dehydrogenase NAD-binding" evidence="4">
    <location>
        <begin position="130"/>
        <end position="310"/>
    </location>
</feature>
<dbReference type="GO" id="GO:0016618">
    <property type="term" value="F:hydroxypyruvate reductase [NAD(P)H] activity"/>
    <property type="evidence" value="ECO:0007669"/>
    <property type="project" value="TreeGrafter"/>
</dbReference>
<dbReference type="PANTHER" id="PTHR10996">
    <property type="entry name" value="2-HYDROXYACID DEHYDROGENASE-RELATED"/>
    <property type="match status" value="1"/>
</dbReference>
<dbReference type="GO" id="GO:0005829">
    <property type="term" value="C:cytosol"/>
    <property type="evidence" value="ECO:0007669"/>
    <property type="project" value="TreeGrafter"/>
</dbReference>
<reference evidence="5" key="1">
    <citation type="submission" date="2019-07" db="EMBL/GenBank/DDBJ databases">
        <title>Hyphodiscus hymeniophilus genome sequencing and assembly.</title>
        <authorList>
            <person name="Kramer G."/>
            <person name="Nodwell J."/>
        </authorList>
    </citation>
    <scope>NUCLEOTIDE SEQUENCE</scope>
    <source>
        <strain evidence="5">ATCC 34498</strain>
    </source>
</reference>
<dbReference type="GO" id="GO:0051287">
    <property type="term" value="F:NAD binding"/>
    <property type="evidence" value="ECO:0007669"/>
    <property type="project" value="InterPro"/>
</dbReference>
<dbReference type="EMBL" id="VNKQ01000008">
    <property type="protein sequence ID" value="KAG0649125.1"/>
    <property type="molecule type" value="Genomic_DNA"/>
</dbReference>
<gene>
    <name evidence="5" type="ORF">D0Z07_4602</name>
</gene>
<dbReference type="Pfam" id="PF02826">
    <property type="entry name" value="2-Hacid_dh_C"/>
    <property type="match status" value="1"/>
</dbReference>
<name>A0A9P7AXL3_9HELO</name>
<comment type="caution">
    <text evidence="5">The sequence shown here is derived from an EMBL/GenBank/DDBJ whole genome shotgun (WGS) entry which is preliminary data.</text>
</comment>
<dbReference type="InterPro" id="IPR036291">
    <property type="entry name" value="NAD(P)-bd_dom_sf"/>
</dbReference>
<dbReference type="OrthoDB" id="9991913at2759"/>
<evidence type="ECO:0000259" key="3">
    <source>
        <dbReference type="Pfam" id="PF00389"/>
    </source>
</evidence>
<dbReference type="InterPro" id="IPR050223">
    <property type="entry name" value="D-isomer_2-hydroxyacid_DH"/>
</dbReference>
<dbReference type="SUPFAM" id="SSF51735">
    <property type="entry name" value="NAD(P)-binding Rossmann-fold domains"/>
    <property type="match status" value="1"/>
</dbReference>
<dbReference type="AlphaFoldDB" id="A0A9P7AXL3"/>
<sequence length="362" mass="39907">MSTQTPKPIVLHIGDPIKYNHDTYARFADQFTVIRPPLEELQRSKFITALKERRWGDFSAIFRPFWNTGGEMGNWDEELISLLPTSAKVFASAGAGYNWVDTALLARKGVLYCNGASASSESVADMAIFLILSVFRNTTWSQLAARSLSTERWLDAHQNSAAISYNPRGHTLGIVGLGNIGYMIAQKAFAAFGMRIAYHDLYRKPREQEEAVQATYYDDLDALLSLSDCVLIATPFEGKTLIDAERLQKFKKGSRFINIARGSLVDEAALVEALKSELICAAGLDVHAHEPEVNPDLVTMDNVALTCHTAGASVDAHVGFERLAMENIEGYLMKGRALTPVNLHLLKESSHAKRVALDSASL</sequence>
<evidence type="ECO:0000313" key="5">
    <source>
        <dbReference type="EMBL" id="KAG0649125.1"/>
    </source>
</evidence>
<dbReference type="FunFam" id="3.40.50.720:FF:000526">
    <property type="entry name" value="D-mandelate dehydrogenase, putative"/>
    <property type="match status" value="1"/>
</dbReference>
<evidence type="ECO:0000256" key="2">
    <source>
        <dbReference type="RuleBase" id="RU003719"/>
    </source>
</evidence>
<evidence type="ECO:0000313" key="6">
    <source>
        <dbReference type="Proteomes" id="UP000785200"/>
    </source>
</evidence>
<dbReference type="InterPro" id="IPR006140">
    <property type="entry name" value="D-isomer_DH_NAD-bd"/>
</dbReference>
<evidence type="ECO:0000259" key="4">
    <source>
        <dbReference type="Pfam" id="PF02826"/>
    </source>
</evidence>
<keyword evidence="1 2" id="KW-0560">Oxidoreductase</keyword>
<dbReference type="Pfam" id="PF00389">
    <property type="entry name" value="2-Hacid_dh"/>
    <property type="match status" value="1"/>
</dbReference>
<feature type="domain" description="D-isomer specific 2-hydroxyacid dehydrogenase catalytic" evidence="3">
    <location>
        <begin position="75"/>
        <end position="342"/>
    </location>
</feature>
<dbReference type="SUPFAM" id="SSF52283">
    <property type="entry name" value="Formate/glycerate dehydrogenase catalytic domain-like"/>
    <property type="match status" value="1"/>
</dbReference>
<dbReference type="GO" id="GO:0030267">
    <property type="term" value="F:glyoxylate reductase (NADPH) activity"/>
    <property type="evidence" value="ECO:0007669"/>
    <property type="project" value="TreeGrafter"/>
</dbReference>